<sequence length="27" mass="2894">MVYSLVPDFFLATNLSEEASDIGGKSC</sequence>
<evidence type="ECO:0000313" key="1">
    <source>
        <dbReference type="EMBL" id="SVA74915.1"/>
    </source>
</evidence>
<dbReference type="EMBL" id="UINC01017941">
    <property type="protein sequence ID" value="SVA74915.1"/>
    <property type="molecule type" value="Genomic_DNA"/>
</dbReference>
<reference evidence="1" key="1">
    <citation type="submission" date="2018-05" db="EMBL/GenBank/DDBJ databases">
        <authorList>
            <person name="Lanie J.A."/>
            <person name="Ng W.-L."/>
            <person name="Kazmierczak K.M."/>
            <person name="Andrzejewski T.M."/>
            <person name="Davidsen T.M."/>
            <person name="Wayne K.J."/>
            <person name="Tettelin H."/>
            <person name="Glass J.I."/>
            <person name="Rusch D."/>
            <person name="Podicherti R."/>
            <person name="Tsui H.-C.T."/>
            <person name="Winkler M.E."/>
        </authorList>
    </citation>
    <scope>NUCLEOTIDE SEQUENCE</scope>
</reference>
<gene>
    <name evidence="1" type="ORF">METZ01_LOCUS127769</name>
</gene>
<protein>
    <submittedName>
        <fullName evidence="1">Uncharacterized protein</fullName>
    </submittedName>
</protein>
<dbReference type="AlphaFoldDB" id="A0A381YD39"/>
<proteinExistence type="predicted"/>
<organism evidence="1">
    <name type="scientific">marine metagenome</name>
    <dbReference type="NCBI Taxonomy" id="408172"/>
    <lineage>
        <taxon>unclassified sequences</taxon>
        <taxon>metagenomes</taxon>
        <taxon>ecological metagenomes</taxon>
    </lineage>
</organism>
<accession>A0A381YD39</accession>
<name>A0A381YD39_9ZZZZ</name>